<evidence type="ECO:0000313" key="4">
    <source>
        <dbReference type="Proteomes" id="UP000005237"/>
    </source>
</evidence>
<evidence type="ECO:0000256" key="1">
    <source>
        <dbReference type="SAM" id="SignalP"/>
    </source>
</evidence>
<evidence type="ECO:0000259" key="2">
    <source>
        <dbReference type="Pfam" id="PF26530"/>
    </source>
</evidence>
<keyword evidence="4" id="KW-1185">Reference proteome</keyword>
<dbReference type="EnsemblMetazoa" id="CJA16670.1">
    <property type="protein sequence ID" value="CJA16670.1"/>
    <property type="gene ID" value="WBGene00135873"/>
</dbReference>
<proteinExistence type="predicted"/>
<feature type="domain" description="NTF2-like" evidence="2">
    <location>
        <begin position="151"/>
        <end position="252"/>
    </location>
</feature>
<dbReference type="AlphaFoldDB" id="A0A8R1HZT8"/>
<dbReference type="PANTHER" id="PTHR33940:SF1">
    <property type="entry name" value="APOLIPOPHORIN-RELATED"/>
    <property type="match status" value="1"/>
</dbReference>
<evidence type="ECO:0000313" key="3">
    <source>
        <dbReference type="EnsemblMetazoa" id="CJA16670.1"/>
    </source>
</evidence>
<feature type="signal peptide" evidence="1">
    <location>
        <begin position="1"/>
        <end position="16"/>
    </location>
</feature>
<reference evidence="4" key="1">
    <citation type="submission" date="2010-08" db="EMBL/GenBank/DDBJ databases">
        <authorList>
            <consortium name="Caenorhabditis japonica Sequencing Consortium"/>
            <person name="Wilson R.K."/>
        </authorList>
    </citation>
    <scope>NUCLEOTIDE SEQUENCE [LARGE SCALE GENOMIC DNA]</scope>
    <source>
        <strain evidence="4">DF5081</strain>
    </source>
</reference>
<accession>A0A8R1HZT8</accession>
<dbReference type="InterPro" id="IPR058721">
    <property type="entry name" value="NTF2_3"/>
</dbReference>
<dbReference type="Pfam" id="PF26530">
    <property type="entry name" value="NTF2_3"/>
    <property type="match status" value="2"/>
</dbReference>
<feature type="chain" id="PRO_5035739777" description="NTF2-like domain-containing protein" evidence="1">
    <location>
        <begin position="17"/>
        <end position="252"/>
    </location>
</feature>
<keyword evidence="1" id="KW-0732">Signal</keyword>
<reference evidence="3" key="2">
    <citation type="submission" date="2022-06" db="UniProtKB">
        <authorList>
            <consortium name="EnsemblMetazoa"/>
        </authorList>
    </citation>
    <scope>IDENTIFICATION</scope>
    <source>
        <strain evidence="3">DF5081</strain>
    </source>
</reference>
<dbReference type="Proteomes" id="UP000005237">
    <property type="component" value="Unassembled WGS sequence"/>
</dbReference>
<organism evidence="3 4">
    <name type="scientific">Caenorhabditis japonica</name>
    <dbReference type="NCBI Taxonomy" id="281687"/>
    <lineage>
        <taxon>Eukaryota</taxon>
        <taxon>Metazoa</taxon>
        <taxon>Ecdysozoa</taxon>
        <taxon>Nematoda</taxon>
        <taxon>Chromadorea</taxon>
        <taxon>Rhabditida</taxon>
        <taxon>Rhabditina</taxon>
        <taxon>Rhabditomorpha</taxon>
        <taxon>Rhabditoidea</taxon>
        <taxon>Rhabditidae</taxon>
        <taxon>Peloderinae</taxon>
        <taxon>Caenorhabditis</taxon>
    </lineage>
</organism>
<dbReference type="PANTHER" id="PTHR33940">
    <property type="entry name" value="PROTEIN CBG13625"/>
    <property type="match status" value="1"/>
</dbReference>
<protein>
    <recommendedName>
        <fullName evidence="2">NTF2-like domain-containing protein</fullName>
    </recommendedName>
</protein>
<name>A0A8R1HZT8_CAEJA</name>
<sequence>MRYCILFLAIFGALNASHVLNEDGSSEDVHRFLYALGQSIRFGTGASFQRFISDEFTYKGCDRTFTREEVVKAVFIATHRYSTYSYDLIHSKYANTNHNVIVFRISVSSPDEKIATIVLVLTRENGVFRLTFGMEVLCGRNFIASGDGSKPIVKSFLANMEDVILSGKLADLGNFFRDNFEFIGCKGSYKKNKFVKLIGSKPNGSFRYVSSKYIRNYLIDYQVTVNGVGIASFQLSLKNNNWKLVSGGIEQC</sequence>
<feature type="domain" description="NTF2-like" evidence="2">
    <location>
        <begin position="27"/>
        <end position="139"/>
    </location>
</feature>